<protein>
    <submittedName>
        <fullName evidence="2">Hypothetisches protein</fullName>
    </submittedName>
</protein>
<dbReference type="EMBL" id="MLJW01000097">
    <property type="protein sequence ID" value="OIR00191.1"/>
    <property type="molecule type" value="Genomic_DNA"/>
</dbReference>
<dbReference type="InterPro" id="IPR036165">
    <property type="entry name" value="YefM-like_sf"/>
</dbReference>
<evidence type="ECO:0000256" key="1">
    <source>
        <dbReference type="ARBA" id="ARBA00009981"/>
    </source>
</evidence>
<reference evidence="2" key="1">
    <citation type="submission" date="2016-10" db="EMBL/GenBank/DDBJ databases">
        <title>Sequence of Gallionella enrichment culture.</title>
        <authorList>
            <person name="Poehlein A."/>
            <person name="Muehling M."/>
            <person name="Daniel R."/>
        </authorList>
    </citation>
    <scope>NUCLEOTIDE SEQUENCE</scope>
</reference>
<dbReference type="SUPFAM" id="SSF143120">
    <property type="entry name" value="YefM-like"/>
    <property type="match status" value="1"/>
</dbReference>
<proteinExistence type="inferred from homology"/>
<dbReference type="Gene3D" id="3.40.1620.10">
    <property type="entry name" value="YefM-like domain"/>
    <property type="match status" value="1"/>
</dbReference>
<sequence length="77" mass="8794">MSTVTLAEAKTHLSHLLDQVEAGEEVVITRRGQPIARISPVEKPKRVIKSLAEFRSRMPRWRQSSTKLLRAMRDEGL</sequence>
<comment type="caution">
    <text evidence="2">The sequence shown here is derived from an EMBL/GenBank/DDBJ whole genome shotgun (WGS) entry which is preliminary data.</text>
</comment>
<dbReference type="InterPro" id="IPR006442">
    <property type="entry name" value="Antitoxin_Phd/YefM"/>
</dbReference>
<accession>A0A1J5RW63</accession>
<dbReference type="InterPro" id="IPR051416">
    <property type="entry name" value="phD-YefM_TA_antitoxins"/>
</dbReference>
<comment type="similarity">
    <text evidence="1">Belongs to the phD/YefM antitoxin family.</text>
</comment>
<dbReference type="Pfam" id="PF02604">
    <property type="entry name" value="PhdYeFM_antitox"/>
    <property type="match status" value="1"/>
</dbReference>
<dbReference type="NCBIfam" id="TIGR01552">
    <property type="entry name" value="phd_fam"/>
    <property type="match status" value="1"/>
</dbReference>
<dbReference type="AlphaFoldDB" id="A0A1J5RW63"/>
<dbReference type="PANTHER" id="PTHR35377">
    <property type="entry name" value="ANTITOXIN VAPB49-RELATED-RELATED"/>
    <property type="match status" value="1"/>
</dbReference>
<name>A0A1J5RW63_9ZZZZ</name>
<evidence type="ECO:0000313" key="2">
    <source>
        <dbReference type="EMBL" id="OIR00191.1"/>
    </source>
</evidence>
<organism evidence="2">
    <name type="scientific">mine drainage metagenome</name>
    <dbReference type="NCBI Taxonomy" id="410659"/>
    <lineage>
        <taxon>unclassified sequences</taxon>
        <taxon>metagenomes</taxon>
        <taxon>ecological metagenomes</taxon>
    </lineage>
</organism>
<gene>
    <name evidence="2" type="ORF">GALL_176480</name>
</gene>